<feature type="compositionally biased region" description="Polar residues" evidence="15">
    <location>
        <begin position="506"/>
        <end position="515"/>
    </location>
</feature>
<evidence type="ECO:0000256" key="7">
    <source>
        <dbReference type="ARBA" id="ARBA00022853"/>
    </source>
</evidence>
<dbReference type="GO" id="GO:0008270">
    <property type="term" value="F:zinc ion binding"/>
    <property type="evidence" value="ECO:0007669"/>
    <property type="project" value="UniProtKB-KW"/>
</dbReference>
<feature type="domain" description="PWWP" evidence="18">
    <location>
        <begin position="294"/>
        <end position="344"/>
    </location>
</feature>
<dbReference type="Pfam" id="PF00855">
    <property type="entry name" value="PWWP"/>
    <property type="match status" value="1"/>
</dbReference>
<dbReference type="Gene3D" id="6.10.140.2220">
    <property type="match status" value="1"/>
</dbReference>
<keyword evidence="7" id="KW-0156">Chromatin regulator</keyword>
<dbReference type="PROSITE" id="PS01359">
    <property type="entry name" value="ZF_PHD_1"/>
    <property type="match status" value="1"/>
</dbReference>
<feature type="domain" description="Bromo" evidence="16">
    <location>
        <begin position="182"/>
        <end position="252"/>
    </location>
</feature>
<dbReference type="InterPro" id="IPR036427">
    <property type="entry name" value="Bromodomain-like_sf"/>
</dbReference>
<dbReference type="PROSITE" id="PS50865">
    <property type="entry name" value="ZF_MYND_2"/>
    <property type="match status" value="1"/>
</dbReference>
<feature type="compositionally biased region" description="Polar residues" evidence="15">
    <location>
        <begin position="455"/>
        <end position="465"/>
    </location>
</feature>
<evidence type="ECO:0000259" key="16">
    <source>
        <dbReference type="PROSITE" id="PS50014"/>
    </source>
</evidence>
<dbReference type="Pfam" id="PF12064">
    <property type="entry name" value="DUF3544"/>
    <property type="match status" value="1"/>
</dbReference>
<comment type="subcellular location">
    <subcellularLocation>
        <location evidence="2">Chromosome</location>
    </subcellularLocation>
    <subcellularLocation>
        <location evidence="1">Nucleus</location>
    </subcellularLocation>
</comment>
<evidence type="ECO:0000256" key="4">
    <source>
        <dbReference type="ARBA" id="ARBA00022723"/>
    </source>
</evidence>
<feature type="compositionally biased region" description="Basic and acidic residues" evidence="15">
    <location>
        <begin position="640"/>
        <end position="650"/>
    </location>
</feature>
<keyword evidence="5 13" id="KW-0863">Zinc-finger</keyword>
<dbReference type="SMART" id="SM00293">
    <property type="entry name" value="PWWP"/>
    <property type="match status" value="1"/>
</dbReference>
<dbReference type="CDD" id="cd15538">
    <property type="entry name" value="PHD_PRKCBP1"/>
    <property type="match status" value="1"/>
</dbReference>
<dbReference type="GO" id="GO:0003714">
    <property type="term" value="F:transcription corepressor activity"/>
    <property type="evidence" value="ECO:0007669"/>
    <property type="project" value="TreeGrafter"/>
</dbReference>
<dbReference type="InterPro" id="IPR000313">
    <property type="entry name" value="PWWP_dom"/>
</dbReference>
<feature type="compositionally biased region" description="Low complexity" evidence="15">
    <location>
        <begin position="801"/>
        <end position="819"/>
    </location>
</feature>
<evidence type="ECO:0000256" key="14">
    <source>
        <dbReference type="SAM" id="Coils"/>
    </source>
</evidence>
<dbReference type="GO" id="GO:0005694">
    <property type="term" value="C:chromosome"/>
    <property type="evidence" value="ECO:0007669"/>
    <property type="project" value="UniProtKB-SubCell"/>
</dbReference>
<evidence type="ECO:0000259" key="18">
    <source>
        <dbReference type="PROSITE" id="PS50812"/>
    </source>
</evidence>
<dbReference type="InterPro" id="IPR013083">
    <property type="entry name" value="Znf_RING/FYVE/PHD"/>
</dbReference>
<feature type="compositionally biased region" description="Polar residues" evidence="15">
    <location>
        <begin position="479"/>
        <end position="498"/>
    </location>
</feature>
<feature type="compositionally biased region" description="Polar residues" evidence="15">
    <location>
        <begin position="756"/>
        <end position="765"/>
    </location>
</feature>
<evidence type="ECO:0000313" key="20">
    <source>
        <dbReference type="Ensembl" id="ENSMMOP00000026388.1"/>
    </source>
</evidence>
<feature type="compositionally biased region" description="Polar residues" evidence="15">
    <location>
        <begin position="1061"/>
        <end position="1078"/>
    </location>
</feature>
<name>A0A3Q3X5W5_MOLML</name>
<keyword evidence="10" id="KW-0804">Transcription</keyword>
<feature type="compositionally biased region" description="Low complexity" evidence="15">
    <location>
        <begin position="40"/>
        <end position="55"/>
    </location>
</feature>
<dbReference type="GO" id="GO:0140006">
    <property type="term" value="F:histone H3 reader activity"/>
    <property type="evidence" value="ECO:0007669"/>
    <property type="project" value="UniProtKB-ARBA"/>
</dbReference>
<accession>A0A3Q3X5W5</accession>
<evidence type="ECO:0000259" key="19">
    <source>
        <dbReference type="PROSITE" id="PS50865"/>
    </source>
</evidence>
<dbReference type="InterPro" id="IPR021931">
    <property type="entry name" value="ZMYND8"/>
</dbReference>
<reference evidence="20" key="1">
    <citation type="submission" date="2025-08" db="UniProtKB">
        <authorList>
            <consortium name="Ensembl"/>
        </authorList>
    </citation>
    <scope>IDENTIFICATION</scope>
</reference>
<feature type="compositionally biased region" description="Basic and acidic residues" evidence="15">
    <location>
        <begin position="1080"/>
        <end position="1090"/>
    </location>
</feature>
<feature type="compositionally biased region" description="Polar residues" evidence="15">
    <location>
        <begin position="431"/>
        <end position="444"/>
    </location>
</feature>
<dbReference type="InterPro" id="IPR001965">
    <property type="entry name" value="Znf_PHD"/>
</dbReference>
<dbReference type="CDD" id="cd05508">
    <property type="entry name" value="Bromo_RACK7"/>
    <property type="match status" value="1"/>
</dbReference>
<protein>
    <submittedName>
        <fullName evidence="20">Uncharacterized protein</fullName>
    </submittedName>
</protein>
<dbReference type="SMART" id="SM00297">
    <property type="entry name" value="BROMO"/>
    <property type="match status" value="1"/>
</dbReference>
<dbReference type="InterPro" id="IPR019787">
    <property type="entry name" value="Znf_PHD-finger"/>
</dbReference>
<keyword evidence="14" id="KW-0175">Coiled coil</keyword>
<dbReference type="OMA" id="ISEIDAC"/>
<dbReference type="PROSITE" id="PS01360">
    <property type="entry name" value="ZF_MYND_1"/>
    <property type="match status" value="1"/>
</dbReference>
<keyword evidence="21" id="KW-1185">Reference proteome</keyword>
<feature type="domain" description="MYND-type" evidence="19">
    <location>
        <begin position="1003"/>
        <end position="1037"/>
    </location>
</feature>
<dbReference type="PANTHER" id="PTHR46453">
    <property type="entry name" value="PROTEIN KINASE C-BINDING PROTEIN 1"/>
    <property type="match status" value="1"/>
</dbReference>
<keyword evidence="9 12" id="KW-0103">Bromodomain</keyword>
<dbReference type="PANTHER" id="PTHR46453:SF5">
    <property type="entry name" value="PROTEIN KINASE C-BINDING PROTEIN 1 ISOFORM X1"/>
    <property type="match status" value="1"/>
</dbReference>
<evidence type="ECO:0000256" key="9">
    <source>
        <dbReference type="ARBA" id="ARBA00023117"/>
    </source>
</evidence>
<dbReference type="InterPro" id="IPR019786">
    <property type="entry name" value="Zinc_finger_PHD-type_CS"/>
</dbReference>
<dbReference type="PROSITE" id="PS50014">
    <property type="entry name" value="BROMODOMAIN_2"/>
    <property type="match status" value="1"/>
</dbReference>
<organism evidence="20 21">
    <name type="scientific">Mola mola</name>
    <name type="common">Ocean sunfish</name>
    <name type="synonym">Tetraodon mola</name>
    <dbReference type="NCBI Taxonomy" id="94237"/>
    <lineage>
        <taxon>Eukaryota</taxon>
        <taxon>Metazoa</taxon>
        <taxon>Chordata</taxon>
        <taxon>Craniata</taxon>
        <taxon>Vertebrata</taxon>
        <taxon>Euteleostomi</taxon>
        <taxon>Actinopterygii</taxon>
        <taxon>Neopterygii</taxon>
        <taxon>Teleostei</taxon>
        <taxon>Neoteleostei</taxon>
        <taxon>Acanthomorphata</taxon>
        <taxon>Eupercaria</taxon>
        <taxon>Tetraodontiformes</taxon>
        <taxon>Molidae</taxon>
        <taxon>Mola</taxon>
    </lineage>
</organism>
<dbReference type="PRINTS" id="PR00503">
    <property type="entry name" value="BROMODOMAIN"/>
</dbReference>
<feature type="domain" description="PHD-type" evidence="17">
    <location>
        <begin position="105"/>
        <end position="150"/>
    </location>
</feature>
<dbReference type="InterPro" id="IPR002893">
    <property type="entry name" value="Znf_MYND"/>
</dbReference>
<dbReference type="SUPFAM" id="SSF63748">
    <property type="entry name" value="Tudor/PWWP/MBT"/>
    <property type="match status" value="1"/>
</dbReference>
<evidence type="ECO:0000313" key="21">
    <source>
        <dbReference type="Proteomes" id="UP000261620"/>
    </source>
</evidence>
<dbReference type="SUPFAM" id="SSF47370">
    <property type="entry name" value="Bromodomain"/>
    <property type="match status" value="1"/>
</dbReference>
<feature type="region of interest" description="Disordered" evidence="15">
    <location>
        <begin position="603"/>
        <end position="777"/>
    </location>
</feature>
<evidence type="ECO:0000256" key="5">
    <source>
        <dbReference type="ARBA" id="ARBA00022771"/>
    </source>
</evidence>
<evidence type="ECO:0000256" key="10">
    <source>
        <dbReference type="ARBA" id="ARBA00023163"/>
    </source>
</evidence>
<dbReference type="InterPro" id="IPR044075">
    <property type="entry name" value="PRKCBP1_PHD"/>
</dbReference>
<dbReference type="Pfam" id="PF24324">
    <property type="entry name" value="MYND_ZMYND11_ZMYD8"/>
    <property type="match status" value="1"/>
</dbReference>
<feature type="region of interest" description="Disordered" evidence="15">
    <location>
        <begin position="801"/>
        <end position="825"/>
    </location>
</feature>
<dbReference type="Gene3D" id="1.20.920.10">
    <property type="entry name" value="Bromodomain-like"/>
    <property type="match status" value="1"/>
</dbReference>
<keyword evidence="3" id="KW-0158">Chromosome</keyword>
<evidence type="ECO:0000256" key="15">
    <source>
        <dbReference type="SAM" id="MobiDB-lite"/>
    </source>
</evidence>
<evidence type="ECO:0000256" key="12">
    <source>
        <dbReference type="PROSITE-ProRule" id="PRU00035"/>
    </source>
</evidence>
<proteinExistence type="predicted"/>
<dbReference type="InterPro" id="IPR057053">
    <property type="entry name" value="MYND_ZMYND11_ZMYD8"/>
</dbReference>
<evidence type="ECO:0000256" key="2">
    <source>
        <dbReference type="ARBA" id="ARBA00004286"/>
    </source>
</evidence>
<evidence type="ECO:0000256" key="8">
    <source>
        <dbReference type="ARBA" id="ARBA00023015"/>
    </source>
</evidence>
<dbReference type="SMART" id="SM00249">
    <property type="entry name" value="PHD"/>
    <property type="match status" value="1"/>
</dbReference>
<dbReference type="PROSITE" id="PS50016">
    <property type="entry name" value="ZF_PHD_2"/>
    <property type="match status" value="1"/>
</dbReference>
<dbReference type="GO" id="GO:0005634">
    <property type="term" value="C:nucleus"/>
    <property type="evidence" value="ECO:0007669"/>
    <property type="project" value="UniProtKB-SubCell"/>
</dbReference>
<dbReference type="Proteomes" id="UP000261620">
    <property type="component" value="Unplaced"/>
</dbReference>
<dbReference type="Gene3D" id="2.30.30.140">
    <property type="match status" value="1"/>
</dbReference>
<keyword evidence="11" id="KW-0539">Nucleus</keyword>
<dbReference type="InterPro" id="IPR037967">
    <property type="entry name" value="ZMYND8_Bromo_dom"/>
</dbReference>
<evidence type="ECO:0000256" key="11">
    <source>
        <dbReference type="ARBA" id="ARBA00023242"/>
    </source>
</evidence>
<dbReference type="InterPro" id="IPR011011">
    <property type="entry name" value="Znf_FYVE_PHD"/>
</dbReference>
<feature type="compositionally biased region" description="Basic and acidic residues" evidence="15">
    <location>
        <begin position="686"/>
        <end position="701"/>
    </location>
</feature>
<feature type="region of interest" description="Disordered" evidence="15">
    <location>
        <begin position="427"/>
        <end position="515"/>
    </location>
</feature>
<keyword evidence="6" id="KW-0862">Zinc</keyword>
<sequence>LFCISVREDEGKTIAEGMEISTRSRDTGSTERMTQKRKMSSPSHSSNGHSSAETSPCQIKKKKKPGALSSNKDQSELRHGPFYYVKQPALTTEPVDVVPQDGRNDFYCWLCHREGQVLCCELCPRVYHAKCLKLPAEPEGDWFCPECEKITVAECIETQSKAMMMLTIDQLSYLLKFALQKMKQPGTEPFQKPVSLEQHPDYAEYIFHPMDLCTLEKNIKKKMYGCTEAFLADAKWILHNCIIYNGGNHKLTATAKVIVKICEHEMNEIEVCPECYLSACQKRDNWFCEPCSNPHPLVWAKLKGFPFWPAKALRDKDGQVDARFFGQHDRAWVPLNNCYLMSKEIPFSVKKTKSIFNSAMQEMEVYVENMRKKFGVFNYAPFRTPYTPDNNFQMLLDPSNPSSALIKPEKQEKIKLSFDMTASPKIPLSRTMLTGTGVRGTSASRRPPLSEMPRSPTSTNSSAHTGSDGEQETADKSQTKAPNHQYSTGEESMDSTASPAYPRPGPTSSSLDNPKSILSQAAGITKQEKTPPTGSILNLNLDRSKAEMDLKELSETVQQKQPVLTSPKRQIKSRFQLNLDKTIESCKAQLGIDEISVDVYKGVEHSDTEDSDKSDSSDSEYGSDDEQKTKYSQDVAPSDEAQKELSKSQVKDQPSPSQDKEGKIERFVSGSETGAGDAAATATDATTKEKISEDPDKESLEKTIAPPSSPGPREKSQMKEETKQFMPVEDSDSERELVIDLGEEQGSKDKKRSKVVTPSTLQSQNSAVPSTPSSVSTQSSMAIPVTMVSFTTPTTISLTAVSSTTTTPTSSSSPASSAPVLKKQRPLLPRETMPVVQRAVVWNPTAKFQTSTSTSAVTLVSSSPASVAMVAASSLGTVATSSPTDTDLYIPTASADVAADIAKYTNKVMDAIKGTMTEIYNDLSKNTSGNTIAEIRRLRIEIEKLQWLHQQELSEMKHNLELTMAEMRQSLEQERERLVSEVKKQTELEKQQAVDETKKKQWCANCRKEAIFYCCWNTSYCDYPCQQAHWPEHMKSCTQSATAPQQEPEAESTADLPNKALGQTSSGSNSLRETTVSAPTDKDCDLEKSADNVTSS</sequence>
<dbReference type="InterPro" id="IPR001487">
    <property type="entry name" value="Bromodomain"/>
</dbReference>
<dbReference type="SUPFAM" id="SSF57903">
    <property type="entry name" value="FYVE/PHD zinc finger"/>
    <property type="match status" value="1"/>
</dbReference>
<dbReference type="PROSITE" id="PS50812">
    <property type="entry name" value="PWWP"/>
    <property type="match status" value="1"/>
</dbReference>
<dbReference type="FunFam" id="6.10.140.2220:FF:000002">
    <property type="entry name" value="Protein kinase C-binding protein 1 isoform C"/>
    <property type="match status" value="1"/>
</dbReference>
<evidence type="ECO:0000256" key="1">
    <source>
        <dbReference type="ARBA" id="ARBA00004123"/>
    </source>
</evidence>
<feature type="compositionally biased region" description="Basic and acidic residues" evidence="15">
    <location>
        <begin position="712"/>
        <end position="723"/>
    </location>
</feature>
<dbReference type="SUPFAM" id="SSF144232">
    <property type="entry name" value="HIT/MYND zinc finger-like"/>
    <property type="match status" value="1"/>
</dbReference>
<dbReference type="Pfam" id="PF00628">
    <property type="entry name" value="PHD"/>
    <property type="match status" value="1"/>
</dbReference>
<feature type="region of interest" description="Disordered" evidence="15">
    <location>
        <begin position="14"/>
        <end position="74"/>
    </location>
</feature>
<dbReference type="FunFam" id="1.20.920.10:FF:000005">
    <property type="entry name" value="protein kinase C-binding protein 1 isoform X2"/>
    <property type="match status" value="1"/>
</dbReference>
<feature type="coiled-coil region" evidence="14">
    <location>
        <begin position="950"/>
        <end position="991"/>
    </location>
</feature>
<evidence type="ECO:0000256" key="6">
    <source>
        <dbReference type="ARBA" id="ARBA00022833"/>
    </source>
</evidence>
<feature type="compositionally biased region" description="Basic and acidic residues" evidence="15">
    <location>
        <begin position="603"/>
        <end position="616"/>
    </location>
</feature>
<dbReference type="GO" id="GO:0005737">
    <property type="term" value="C:cytoplasm"/>
    <property type="evidence" value="ECO:0007669"/>
    <property type="project" value="TreeGrafter"/>
</dbReference>
<keyword evidence="4" id="KW-0479">Metal-binding</keyword>
<feature type="region of interest" description="Disordered" evidence="15">
    <location>
        <begin position="1040"/>
        <end position="1096"/>
    </location>
</feature>
<dbReference type="Pfam" id="PF23460">
    <property type="entry name" value="ZMYND8_CC"/>
    <property type="match status" value="1"/>
</dbReference>
<dbReference type="FunFam" id="2.30.30.140:FF:000003">
    <property type="entry name" value="Protein kinase C-binding protein 1 isoform C"/>
    <property type="match status" value="1"/>
</dbReference>
<evidence type="ECO:0000256" key="3">
    <source>
        <dbReference type="ARBA" id="ARBA00022454"/>
    </source>
</evidence>
<dbReference type="CDD" id="cd20160">
    <property type="entry name" value="PWWP_PRKCBP1"/>
    <property type="match status" value="1"/>
</dbReference>
<keyword evidence="8" id="KW-0805">Transcription regulation</keyword>
<evidence type="ECO:0000259" key="17">
    <source>
        <dbReference type="PROSITE" id="PS50016"/>
    </source>
</evidence>
<dbReference type="Pfam" id="PF00439">
    <property type="entry name" value="Bromodomain"/>
    <property type="match status" value="1"/>
</dbReference>
<dbReference type="Ensembl" id="ENSMMOT00000026833.1">
    <property type="protein sequence ID" value="ENSMMOP00000026388.1"/>
    <property type="gene ID" value="ENSMMOG00000019993.1"/>
</dbReference>
<evidence type="ECO:0000256" key="13">
    <source>
        <dbReference type="PROSITE-ProRule" id="PRU00134"/>
    </source>
</evidence>
<dbReference type="Gene3D" id="3.30.40.10">
    <property type="entry name" value="Zinc/RING finger domain, C3HC4 (zinc finger)"/>
    <property type="match status" value="1"/>
</dbReference>
<dbReference type="InterPro" id="IPR056987">
    <property type="entry name" value="ZMYND8_CC"/>
</dbReference>
<reference evidence="20" key="2">
    <citation type="submission" date="2025-09" db="UniProtKB">
        <authorList>
            <consortium name="Ensembl"/>
        </authorList>
    </citation>
    <scope>IDENTIFICATION</scope>
</reference>
<feature type="compositionally biased region" description="Low complexity" evidence="15">
    <location>
        <begin position="766"/>
        <end position="777"/>
    </location>
</feature>
<dbReference type="AlphaFoldDB" id="A0A3Q3X5W5"/>
<dbReference type="STRING" id="94237.ENSMMOP00000026388"/>
<feature type="compositionally biased region" description="Low complexity" evidence="15">
    <location>
        <begin position="674"/>
        <end position="685"/>
    </location>
</feature>